<dbReference type="PRINTS" id="PR00364">
    <property type="entry name" value="DISEASERSIST"/>
</dbReference>
<dbReference type="InterPro" id="IPR011990">
    <property type="entry name" value="TPR-like_helical_dom_sf"/>
</dbReference>
<dbReference type="Gene3D" id="1.25.40.10">
    <property type="entry name" value="Tetratricopeptide repeat domain"/>
    <property type="match status" value="1"/>
</dbReference>
<dbReference type="AlphaFoldDB" id="A0A918LMN8"/>
<dbReference type="InterPro" id="IPR016032">
    <property type="entry name" value="Sig_transdc_resp-reg_C-effctor"/>
</dbReference>
<feature type="region of interest" description="Disordered" evidence="5">
    <location>
        <begin position="794"/>
        <end position="826"/>
    </location>
</feature>
<protein>
    <recommendedName>
        <fullName evidence="6">OmpR/PhoB-type domain-containing protein</fullName>
    </recommendedName>
</protein>
<dbReference type="EMBL" id="BMQQ01000003">
    <property type="protein sequence ID" value="GGT22208.1"/>
    <property type="molecule type" value="Genomic_DNA"/>
</dbReference>
<dbReference type="PROSITE" id="PS51755">
    <property type="entry name" value="OMPR_PHOB"/>
    <property type="match status" value="1"/>
</dbReference>
<dbReference type="GO" id="GO:0000160">
    <property type="term" value="P:phosphorelay signal transduction system"/>
    <property type="evidence" value="ECO:0007669"/>
    <property type="project" value="UniProtKB-KW"/>
</dbReference>
<dbReference type="Pfam" id="PF03704">
    <property type="entry name" value="BTAD"/>
    <property type="match status" value="1"/>
</dbReference>
<comment type="caution">
    <text evidence="7">The sequence shown here is derived from an EMBL/GenBank/DDBJ whole genome shotgun (WGS) entry which is preliminary data.</text>
</comment>
<dbReference type="InterPro" id="IPR001867">
    <property type="entry name" value="OmpR/PhoB-type_DNA-bd"/>
</dbReference>
<dbReference type="RefSeq" id="WP_308427143.1">
    <property type="nucleotide sequence ID" value="NZ_BMQQ01000003.1"/>
</dbReference>
<organism evidence="7 8">
    <name type="scientific">Streptomyces purpureus</name>
    <dbReference type="NCBI Taxonomy" id="1951"/>
    <lineage>
        <taxon>Bacteria</taxon>
        <taxon>Bacillati</taxon>
        <taxon>Actinomycetota</taxon>
        <taxon>Actinomycetes</taxon>
        <taxon>Kitasatosporales</taxon>
        <taxon>Streptomycetaceae</taxon>
        <taxon>Streptomyces</taxon>
    </lineage>
</organism>
<dbReference type="SUPFAM" id="SSF48452">
    <property type="entry name" value="TPR-like"/>
    <property type="match status" value="1"/>
</dbReference>
<reference evidence="7" key="1">
    <citation type="journal article" date="2014" name="Int. J. Syst. Evol. Microbiol.">
        <title>Complete genome sequence of Corynebacterium casei LMG S-19264T (=DSM 44701T), isolated from a smear-ripened cheese.</title>
        <authorList>
            <consortium name="US DOE Joint Genome Institute (JGI-PGF)"/>
            <person name="Walter F."/>
            <person name="Albersmeier A."/>
            <person name="Kalinowski J."/>
            <person name="Ruckert C."/>
        </authorList>
    </citation>
    <scope>NUCLEOTIDE SEQUENCE</scope>
    <source>
        <strain evidence="7">JCM 3172</strain>
    </source>
</reference>
<dbReference type="SMART" id="SM01043">
    <property type="entry name" value="BTAD"/>
    <property type="match status" value="1"/>
</dbReference>
<dbReference type="SMART" id="SM00862">
    <property type="entry name" value="Trans_reg_C"/>
    <property type="match status" value="1"/>
</dbReference>
<dbReference type="GO" id="GO:0003677">
    <property type="term" value="F:DNA binding"/>
    <property type="evidence" value="ECO:0007669"/>
    <property type="project" value="UniProtKB-UniRule"/>
</dbReference>
<dbReference type="InterPro" id="IPR027417">
    <property type="entry name" value="P-loop_NTPase"/>
</dbReference>
<feature type="region of interest" description="Disordered" evidence="5">
    <location>
        <begin position="269"/>
        <end position="288"/>
    </location>
</feature>
<dbReference type="Pfam" id="PF00486">
    <property type="entry name" value="Trans_reg_C"/>
    <property type="match status" value="1"/>
</dbReference>
<dbReference type="Proteomes" id="UP000619486">
    <property type="component" value="Unassembled WGS sequence"/>
</dbReference>
<dbReference type="InterPro" id="IPR005158">
    <property type="entry name" value="BTAD"/>
</dbReference>
<name>A0A918LMN8_9ACTN</name>
<comment type="similarity">
    <text evidence="1">Belongs to the AfsR/DnrI/RedD regulatory family.</text>
</comment>
<feature type="DNA-binding region" description="OmpR/PhoB-type" evidence="4">
    <location>
        <begin position="1"/>
        <end position="94"/>
    </location>
</feature>
<dbReference type="PANTHER" id="PTHR47691">
    <property type="entry name" value="REGULATOR-RELATED"/>
    <property type="match status" value="1"/>
</dbReference>
<gene>
    <name evidence="7" type="ORF">GCM10014713_14040</name>
</gene>
<keyword evidence="2" id="KW-0902">Two-component regulatory system</keyword>
<evidence type="ECO:0000313" key="8">
    <source>
        <dbReference type="Proteomes" id="UP000619486"/>
    </source>
</evidence>
<dbReference type="SUPFAM" id="SSF46894">
    <property type="entry name" value="C-terminal effector domain of the bipartite response regulators"/>
    <property type="match status" value="1"/>
</dbReference>
<dbReference type="GO" id="GO:0006355">
    <property type="term" value="P:regulation of DNA-templated transcription"/>
    <property type="evidence" value="ECO:0007669"/>
    <property type="project" value="InterPro"/>
</dbReference>
<feature type="compositionally biased region" description="Basic residues" evidence="5">
    <location>
        <begin position="801"/>
        <end position="815"/>
    </location>
</feature>
<keyword evidence="8" id="KW-1185">Reference proteome</keyword>
<evidence type="ECO:0000256" key="4">
    <source>
        <dbReference type="PROSITE-ProRule" id="PRU01091"/>
    </source>
</evidence>
<dbReference type="Gene3D" id="1.10.10.10">
    <property type="entry name" value="Winged helix-like DNA-binding domain superfamily/Winged helix DNA-binding domain"/>
    <property type="match status" value="1"/>
</dbReference>
<accession>A0A918LMN8</accession>
<dbReference type="CDD" id="cd15831">
    <property type="entry name" value="BTAD"/>
    <property type="match status" value="1"/>
</dbReference>
<evidence type="ECO:0000256" key="2">
    <source>
        <dbReference type="ARBA" id="ARBA00023012"/>
    </source>
</evidence>
<evidence type="ECO:0000259" key="6">
    <source>
        <dbReference type="PROSITE" id="PS51755"/>
    </source>
</evidence>
<dbReference type="InterPro" id="IPR036388">
    <property type="entry name" value="WH-like_DNA-bd_sf"/>
</dbReference>
<dbReference type="Gene3D" id="3.40.50.300">
    <property type="entry name" value="P-loop containing nucleotide triphosphate hydrolases"/>
    <property type="match status" value="1"/>
</dbReference>
<sequence>MRFGVLGPLAVWTDDGGVAPVPERKVRGLLAELLIEPGRVVAADTLVEDLWSGRPPADPAGAVQTRVSRLRRALAAGGGRDLVAHRPPGYALLVAPERVDAGRFAALTARARALPAPAARAALLTEALGLWRGPAYADFRDEPFVREAVARLEEHRLTAVEDLAEARLDLGEHAPLAADLAEPVARHPLRERLRASHMRALYGAGRPSEALDSFHTLRHALAADLGLDSAPELTALYEEMLRHDRPSVPVGDQPGSRLRVALGGLTAPVPGSASGEATGVGPGSASGDVPALAARPAVGDAPGLGPGTASGDVPGSAFGGLSAPAAGLASGDVPALGEVPAMGSRPGGGDVPGFVPGPAFGGLSAPAVGLASGDVPALAARPAVGDALGLAPGPGSGDVPALGEVPAAGPSPAPGGVPGFAPGPAPGDLPAHGDVPARAPRPTGGDATPPGPAGGNLPAPATPLIGRDAAVAEVTALLGEARLVTLTGAGGVGKTRLGLETAARAARGDFPDGTWIVELAGRGRAEEPGLECTLAEIAEVVASALGLRDDGPATHEPAGRLLAALRGRRLLLLLDNCEHVVEPAARLVELLLREAPGVRVLATSQEPLGLAGERLSVVEPLDDASARRLFAARAAAAAPGFEVTDANGPAVAAICRRLDGIPLALELAATRIRVLGAEQLAARLDDRFRLLTAGRRDAPARQQTLRAVIDWSWELLTAAERIVLRRLAVHAEGCTLAAAEAVCAGDGVKPAEVLDLLARLHPVTRPVRGRPLPEAGGQADRAVRRALSAGVRAIRTTSPARARHPARRGASRGRRPGWAPRGPRCL</sequence>
<keyword evidence="3 4" id="KW-0238">DNA-binding</keyword>
<proteinExistence type="inferred from homology"/>
<evidence type="ECO:0000256" key="5">
    <source>
        <dbReference type="SAM" id="MobiDB-lite"/>
    </source>
</evidence>
<feature type="compositionally biased region" description="Low complexity" evidence="5">
    <location>
        <begin position="816"/>
        <end position="826"/>
    </location>
</feature>
<evidence type="ECO:0000313" key="7">
    <source>
        <dbReference type="EMBL" id="GGT22208.1"/>
    </source>
</evidence>
<feature type="region of interest" description="Disordered" evidence="5">
    <location>
        <begin position="399"/>
        <end position="461"/>
    </location>
</feature>
<evidence type="ECO:0000256" key="3">
    <source>
        <dbReference type="ARBA" id="ARBA00023125"/>
    </source>
</evidence>
<dbReference type="PANTHER" id="PTHR47691:SF3">
    <property type="entry name" value="HTH-TYPE TRANSCRIPTIONAL REGULATOR RV0890C-RELATED"/>
    <property type="match status" value="1"/>
</dbReference>
<feature type="domain" description="OmpR/PhoB-type" evidence="6">
    <location>
        <begin position="1"/>
        <end position="94"/>
    </location>
</feature>
<evidence type="ECO:0000256" key="1">
    <source>
        <dbReference type="ARBA" id="ARBA00005820"/>
    </source>
</evidence>
<dbReference type="SUPFAM" id="SSF52540">
    <property type="entry name" value="P-loop containing nucleoside triphosphate hydrolases"/>
    <property type="match status" value="1"/>
</dbReference>
<feature type="compositionally biased region" description="Pro residues" evidence="5">
    <location>
        <begin position="409"/>
        <end position="427"/>
    </location>
</feature>
<reference evidence="7" key="2">
    <citation type="submission" date="2020-09" db="EMBL/GenBank/DDBJ databases">
        <authorList>
            <person name="Sun Q."/>
            <person name="Ohkuma M."/>
        </authorList>
    </citation>
    <scope>NUCLEOTIDE SEQUENCE</scope>
    <source>
        <strain evidence="7">JCM 3172</strain>
    </source>
</reference>